<gene>
    <name evidence="1" type="ORF">NTJ_07614</name>
</gene>
<reference evidence="1 2" key="1">
    <citation type="submission" date="2023-09" db="EMBL/GenBank/DDBJ databases">
        <title>Nesidiocoris tenuis whole genome shotgun sequence.</title>
        <authorList>
            <person name="Shibata T."/>
            <person name="Shimoda M."/>
            <person name="Kobayashi T."/>
            <person name="Uehara T."/>
        </authorList>
    </citation>
    <scope>NUCLEOTIDE SEQUENCE [LARGE SCALE GENOMIC DNA]</scope>
    <source>
        <strain evidence="1 2">Japan</strain>
    </source>
</reference>
<sequence length="111" mass="12471">MTPLPGLRRGDALEKEKANVNEDLAPSPLGEKCWQSRLQGSDRGDVNLNLHQAKLEAMCEMKIILQKEEEFSGRIGSTCCWLGVIMAHGQLTGAPKYWRFELMLQALVMKI</sequence>
<keyword evidence="2" id="KW-1185">Reference proteome</keyword>
<protein>
    <submittedName>
        <fullName evidence="1">Uncharacterized protein</fullName>
    </submittedName>
</protein>
<name>A0ABN7ATJ4_9HEMI</name>
<accession>A0ABN7ATJ4</accession>
<proteinExistence type="predicted"/>
<evidence type="ECO:0000313" key="1">
    <source>
        <dbReference type="EMBL" id="BES94804.1"/>
    </source>
</evidence>
<organism evidence="1 2">
    <name type="scientific">Nesidiocoris tenuis</name>
    <dbReference type="NCBI Taxonomy" id="355587"/>
    <lineage>
        <taxon>Eukaryota</taxon>
        <taxon>Metazoa</taxon>
        <taxon>Ecdysozoa</taxon>
        <taxon>Arthropoda</taxon>
        <taxon>Hexapoda</taxon>
        <taxon>Insecta</taxon>
        <taxon>Pterygota</taxon>
        <taxon>Neoptera</taxon>
        <taxon>Paraneoptera</taxon>
        <taxon>Hemiptera</taxon>
        <taxon>Heteroptera</taxon>
        <taxon>Panheteroptera</taxon>
        <taxon>Cimicomorpha</taxon>
        <taxon>Miridae</taxon>
        <taxon>Dicyphina</taxon>
        <taxon>Nesidiocoris</taxon>
    </lineage>
</organism>
<dbReference type="Proteomes" id="UP001307889">
    <property type="component" value="Chromosome 5"/>
</dbReference>
<dbReference type="EMBL" id="AP028913">
    <property type="protein sequence ID" value="BES94804.1"/>
    <property type="molecule type" value="Genomic_DNA"/>
</dbReference>
<evidence type="ECO:0000313" key="2">
    <source>
        <dbReference type="Proteomes" id="UP001307889"/>
    </source>
</evidence>